<dbReference type="Proteomes" id="UP000030703">
    <property type="component" value="Unassembled WGS sequence"/>
</dbReference>
<gene>
    <name evidence="1" type="ORF">FOMG_17105</name>
</gene>
<proteinExistence type="predicted"/>
<evidence type="ECO:0000313" key="1">
    <source>
        <dbReference type="EMBL" id="EXK26298.1"/>
    </source>
</evidence>
<dbReference type="EMBL" id="JH659364">
    <property type="protein sequence ID" value="EXK26298.1"/>
    <property type="molecule type" value="Genomic_DNA"/>
</dbReference>
<sequence>MLDTYSGTGGVSREVPMAGCMWLNRCKRFGSPTRQTFPALPVLSIRSGIVPDGQTLGLARKRHSEPFNGSIGDLTQGYSGRWQVVRLYICALPKTEGA</sequence>
<reference evidence="1" key="2">
    <citation type="submission" date="2012-05" db="EMBL/GenBank/DDBJ databases">
        <title>Annotation of the Genome Sequence of Fusarium oxysporum f. sp. melonis 26406.</title>
        <authorList>
            <consortium name="The Broad Institute Genomics Platform"/>
            <person name="Ma L.-J."/>
            <person name="Corby-Kistler H."/>
            <person name="Broz K."/>
            <person name="Gale L.R."/>
            <person name="Jonkers W."/>
            <person name="O'Donnell K."/>
            <person name="Ploetz R."/>
            <person name="Steinberg C."/>
            <person name="Schwartz D.C."/>
            <person name="VanEtten H."/>
            <person name="Zhou S."/>
            <person name="Young S.K."/>
            <person name="Zeng Q."/>
            <person name="Gargeya S."/>
            <person name="Fitzgerald M."/>
            <person name="Abouelleil A."/>
            <person name="Alvarado L."/>
            <person name="Chapman S.B."/>
            <person name="Gainer-Dewar J."/>
            <person name="Goldberg J."/>
            <person name="Griggs A."/>
            <person name="Gujja S."/>
            <person name="Hansen M."/>
            <person name="Howarth C."/>
            <person name="Imamovic A."/>
            <person name="Ireland A."/>
            <person name="Larimer J."/>
            <person name="McCowan C."/>
            <person name="Murphy C."/>
            <person name="Pearson M."/>
            <person name="Poon T.W."/>
            <person name="Priest M."/>
            <person name="Roberts A."/>
            <person name="Saif S."/>
            <person name="Shea T."/>
            <person name="Sykes S."/>
            <person name="Wortman J."/>
            <person name="Nusbaum C."/>
            <person name="Birren B."/>
        </authorList>
    </citation>
    <scope>NUCLEOTIDE SEQUENCE</scope>
    <source>
        <strain evidence="1">26406</strain>
    </source>
</reference>
<protein>
    <submittedName>
        <fullName evidence="1">Uncharacterized protein</fullName>
    </submittedName>
</protein>
<accession>W9ZDF4</accession>
<organism evidence="1">
    <name type="scientific">Fusarium oxysporum f. sp. melonis 26406</name>
    <dbReference type="NCBI Taxonomy" id="1089452"/>
    <lineage>
        <taxon>Eukaryota</taxon>
        <taxon>Fungi</taxon>
        <taxon>Dikarya</taxon>
        <taxon>Ascomycota</taxon>
        <taxon>Pezizomycotina</taxon>
        <taxon>Sordariomycetes</taxon>
        <taxon>Hypocreomycetidae</taxon>
        <taxon>Hypocreales</taxon>
        <taxon>Nectriaceae</taxon>
        <taxon>Fusarium</taxon>
        <taxon>Fusarium oxysporum species complex</taxon>
    </lineage>
</organism>
<dbReference type="OrthoDB" id="5113393at2759"/>
<dbReference type="VEuPathDB" id="FungiDB:FOMG_17105"/>
<dbReference type="HOGENOM" id="CLU_2333679_0_0_1"/>
<name>W9ZDF4_FUSOX</name>
<dbReference type="AlphaFoldDB" id="W9ZDF4"/>
<reference evidence="1" key="1">
    <citation type="submission" date="2012-04" db="EMBL/GenBank/DDBJ databases">
        <title>The Genome Sequence of Fusarium oxysporum melonis.</title>
        <authorList>
            <consortium name="The Broad Institute Genome Sequencing Platform"/>
            <person name="Ma L.-J."/>
            <person name="Gale L.R."/>
            <person name="Schwartz D.C."/>
            <person name="Zhou S."/>
            <person name="Corby-Kistler H."/>
            <person name="Young S.K."/>
            <person name="Zeng Q."/>
            <person name="Gargeya S."/>
            <person name="Fitzgerald M."/>
            <person name="Haas B."/>
            <person name="Abouelleil A."/>
            <person name="Alvarado L."/>
            <person name="Arachchi H.M."/>
            <person name="Berlin A."/>
            <person name="Brown A."/>
            <person name="Chapman S.B."/>
            <person name="Chen Z."/>
            <person name="Dunbar C."/>
            <person name="Freedman E."/>
            <person name="Gearin G."/>
            <person name="Goldberg J."/>
            <person name="Griggs A."/>
            <person name="Gujja S."/>
            <person name="Heiman D."/>
            <person name="Howarth C."/>
            <person name="Larson L."/>
            <person name="Lui A."/>
            <person name="MacDonald P.J.P."/>
            <person name="Montmayeur A."/>
            <person name="Murphy C."/>
            <person name="Neiman D."/>
            <person name="Pearson M."/>
            <person name="Priest M."/>
            <person name="Roberts A."/>
            <person name="Saif S."/>
            <person name="Shea T."/>
            <person name="Shenoy N."/>
            <person name="Sisk P."/>
            <person name="Stolte C."/>
            <person name="Sykes S."/>
            <person name="Wortman J."/>
            <person name="Nusbaum C."/>
            <person name="Birren B."/>
        </authorList>
    </citation>
    <scope>NUCLEOTIDE SEQUENCE</scope>
    <source>
        <strain evidence="1">26406</strain>
    </source>
</reference>